<proteinExistence type="predicted"/>
<keyword evidence="3" id="KW-1185">Reference proteome</keyword>
<gene>
    <name evidence="2" type="ORF">AVEN_185667_1</name>
</gene>
<dbReference type="EMBL" id="BGPR01001062">
    <property type="protein sequence ID" value="GBM44365.1"/>
    <property type="molecule type" value="Genomic_DNA"/>
</dbReference>
<evidence type="ECO:0000256" key="1">
    <source>
        <dbReference type="SAM" id="MobiDB-lite"/>
    </source>
</evidence>
<evidence type="ECO:0000313" key="2">
    <source>
        <dbReference type="EMBL" id="GBM44365.1"/>
    </source>
</evidence>
<accession>A0A4Y2FV99</accession>
<protein>
    <submittedName>
        <fullName evidence="2">Uncharacterized protein</fullName>
    </submittedName>
</protein>
<sequence>MKIRRVWGVLHVKSYVMTKRPPVGVEWKFEEGVIEADSHLISLLTMDSPPGPGARCPVIKKKKPFDKPPDNGLASGTRGEVSRNQEEEAI</sequence>
<organism evidence="2 3">
    <name type="scientific">Araneus ventricosus</name>
    <name type="common">Orbweaver spider</name>
    <name type="synonym">Epeira ventricosa</name>
    <dbReference type="NCBI Taxonomy" id="182803"/>
    <lineage>
        <taxon>Eukaryota</taxon>
        <taxon>Metazoa</taxon>
        <taxon>Ecdysozoa</taxon>
        <taxon>Arthropoda</taxon>
        <taxon>Chelicerata</taxon>
        <taxon>Arachnida</taxon>
        <taxon>Araneae</taxon>
        <taxon>Araneomorphae</taxon>
        <taxon>Entelegynae</taxon>
        <taxon>Araneoidea</taxon>
        <taxon>Araneidae</taxon>
        <taxon>Araneus</taxon>
    </lineage>
</organism>
<dbReference type="AlphaFoldDB" id="A0A4Y2FV99"/>
<dbReference type="Proteomes" id="UP000499080">
    <property type="component" value="Unassembled WGS sequence"/>
</dbReference>
<feature type="region of interest" description="Disordered" evidence="1">
    <location>
        <begin position="46"/>
        <end position="90"/>
    </location>
</feature>
<name>A0A4Y2FV99_ARAVE</name>
<feature type="compositionally biased region" description="Basic and acidic residues" evidence="1">
    <location>
        <begin position="80"/>
        <end position="90"/>
    </location>
</feature>
<evidence type="ECO:0000313" key="3">
    <source>
        <dbReference type="Proteomes" id="UP000499080"/>
    </source>
</evidence>
<reference evidence="2 3" key="1">
    <citation type="journal article" date="2019" name="Sci. Rep.">
        <title>Orb-weaving spider Araneus ventricosus genome elucidates the spidroin gene catalogue.</title>
        <authorList>
            <person name="Kono N."/>
            <person name="Nakamura H."/>
            <person name="Ohtoshi R."/>
            <person name="Moran D.A.P."/>
            <person name="Shinohara A."/>
            <person name="Yoshida Y."/>
            <person name="Fujiwara M."/>
            <person name="Mori M."/>
            <person name="Tomita M."/>
            <person name="Arakawa K."/>
        </authorList>
    </citation>
    <scope>NUCLEOTIDE SEQUENCE [LARGE SCALE GENOMIC DNA]</scope>
</reference>
<comment type="caution">
    <text evidence="2">The sequence shown here is derived from an EMBL/GenBank/DDBJ whole genome shotgun (WGS) entry which is preliminary data.</text>
</comment>